<dbReference type="SUPFAM" id="SSF55729">
    <property type="entry name" value="Acyl-CoA N-acyltransferases (Nat)"/>
    <property type="match status" value="1"/>
</dbReference>
<dbReference type="Pfam" id="PF04377">
    <property type="entry name" value="ATE_C"/>
    <property type="match status" value="1"/>
</dbReference>
<reference evidence="2" key="1">
    <citation type="submission" date="2020-04" db="EMBL/GenBank/DDBJ databases">
        <authorList>
            <person name="Zhang T."/>
        </authorList>
    </citation>
    <scope>NUCLEOTIDE SEQUENCE</scope>
    <source>
        <strain evidence="2">HKST-UBA11</strain>
    </source>
</reference>
<dbReference type="CDD" id="cd04301">
    <property type="entry name" value="NAT_SF"/>
    <property type="match status" value="1"/>
</dbReference>
<proteinExistence type="predicted"/>
<dbReference type="InterPro" id="IPR007472">
    <property type="entry name" value="N-end_Aminoacyl_Trfase_C"/>
</dbReference>
<evidence type="ECO:0000259" key="1">
    <source>
        <dbReference type="Pfam" id="PF04377"/>
    </source>
</evidence>
<dbReference type="GO" id="GO:0004057">
    <property type="term" value="F:arginyl-tRNA--protein transferase activity"/>
    <property type="evidence" value="ECO:0007669"/>
    <property type="project" value="InterPro"/>
</dbReference>
<dbReference type="Proteomes" id="UP000754563">
    <property type="component" value="Unassembled WGS sequence"/>
</dbReference>
<reference evidence="2" key="2">
    <citation type="journal article" date="2021" name="Microbiome">
        <title>Successional dynamics and alternative stable states in a saline activated sludge microbial community over 9 years.</title>
        <authorList>
            <person name="Wang Y."/>
            <person name="Ye J."/>
            <person name="Ju F."/>
            <person name="Liu L."/>
            <person name="Boyd J.A."/>
            <person name="Deng Y."/>
            <person name="Parks D.H."/>
            <person name="Jiang X."/>
            <person name="Yin X."/>
            <person name="Woodcroft B.J."/>
            <person name="Tyson G.W."/>
            <person name="Hugenholtz P."/>
            <person name="Polz M.F."/>
            <person name="Zhang T."/>
        </authorList>
    </citation>
    <scope>NUCLEOTIDE SEQUENCE</scope>
    <source>
        <strain evidence="2">HKST-UBA11</strain>
    </source>
</reference>
<evidence type="ECO:0000313" key="3">
    <source>
        <dbReference type="Proteomes" id="UP000754563"/>
    </source>
</evidence>
<dbReference type="AlphaFoldDB" id="A0A955L8K8"/>
<evidence type="ECO:0000313" key="2">
    <source>
        <dbReference type="EMBL" id="MCA9386029.1"/>
    </source>
</evidence>
<accession>A0A955L8K8</accession>
<comment type="caution">
    <text evidence="2">The sequence shown here is derived from an EMBL/GenBank/DDBJ whole genome shotgun (WGS) entry which is preliminary data.</text>
</comment>
<sequence length="212" mass="24800">MQYLSYNKKTIVDISDTSVESEYNRGFVMTRVGKGVMNETSSLRINLSNFDLTSENRRILRKTENLALSKVQLPIEIDDYDWKIHKIGKDFYTEKFGDSTFSANKIKEIVTTDHNFSSLFVYTRDDEIIGYCVAVETSSMLHYCYPFYRLDVDTNNLGMGMMLKAILYAVDKEKDYVYLGSVQRETDKYKLQFKGLELWNHEKGMWEAIENK</sequence>
<feature type="domain" description="N-end rule aminoacyl transferase C-terminal" evidence="1">
    <location>
        <begin position="105"/>
        <end position="199"/>
    </location>
</feature>
<dbReference type="EMBL" id="JAGQLH010000070">
    <property type="protein sequence ID" value="MCA9386029.1"/>
    <property type="molecule type" value="Genomic_DNA"/>
</dbReference>
<protein>
    <recommendedName>
        <fullName evidence="1">N-end rule aminoacyl transferase C-terminal domain-containing protein</fullName>
    </recommendedName>
</protein>
<dbReference type="InterPro" id="IPR016181">
    <property type="entry name" value="Acyl_CoA_acyltransferase"/>
</dbReference>
<organism evidence="2 3">
    <name type="scientific">Candidatus Dojkabacteria bacterium</name>
    <dbReference type="NCBI Taxonomy" id="2099670"/>
    <lineage>
        <taxon>Bacteria</taxon>
        <taxon>Candidatus Dojkabacteria</taxon>
    </lineage>
</organism>
<gene>
    <name evidence="2" type="ORF">KC717_05265</name>
</gene>
<name>A0A955L8K8_9BACT</name>